<sequence length="350" mass="37532">MKITPISGYGVKGPACFLIETAGRRLLLDLGEGPEPGVKPEISHLGQVDAVLISHSHKDHVGSLDLLSAIGSPPVYATAAVKALQPHPALACAHPLALRGETTILGLTVETGRASHAPGGVWIRIGGADGVLYSGDWTAESILYPLDRMPQSRYFICDVAYGIYDTPLSECFEKLLATAKRNRTILPMPPEGRGLETAIALSENGVAVSLCPTHRRVGRLLVDEFPEALDLRGRERLATMLAQAGTTEDGWFGDGAVIAAGATAESGTARLFVEKHLNDQDVRIVFTGHVAGQGLAAGLIASGRAEQFRWNVHPRLRDVKSMLDIVRPEHFIPVFLPESKIADLLLELGR</sequence>
<proteinExistence type="predicted"/>
<dbReference type="GO" id="GO:0004521">
    <property type="term" value="F:RNA endonuclease activity"/>
    <property type="evidence" value="ECO:0007669"/>
    <property type="project" value="TreeGrafter"/>
</dbReference>
<protein>
    <submittedName>
        <fullName evidence="2">MBL fold metallo-hydrolase</fullName>
    </submittedName>
</protein>
<dbReference type="GO" id="GO:0016787">
    <property type="term" value="F:hydrolase activity"/>
    <property type="evidence" value="ECO:0007669"/>
    <property type="project" value="UniProtKB-KW"/>
</dbReference>
<dbReference type="SMART" id="SM00849">
    <property type="entry name" value="Lactamase_B"/>
    <property type="match status" value="1"/>
</dbReference>
<keyword evidence="3" id="KW-1185">Reference proteome</keyword>
<organism evidence="2 3">
    <name type="scientific">Endobacterium cereale</name>
    <dbReference type="NCBI Taxonomy" id="2663029"/>
    <lineage>
        <taxon>Bacteria</taxon>
        <taxon>Pseudomonadati</taxon>
        <taxon>Pseudomonadota</taxon>
        <taxon>Alphaproteobacteria</taxon>
        <taxon>Hyphomicrobiales</taxon>
        <taxon>Rhizobiaceae</taxon>
        <taxon>Endobacterium</taxon>
    </lineage>
</organism>
<feature type="domain" description="Metallo-beta-lactamase" evidence="1">
    <location>
        <begin position="13"/>
        <end position="164"/>
    </location>
</feature>
<dbReference type="SUPFAM" id="SSF56281">
    <property type="entry name" value="Metallo-hydrolase/oxidoreductase"/>
    <property type="match status" value="1"/>
</dbReference>
<dbReference type="Proteomes" id="UP000435138">
    <property type="component" value="Unassembled WGS sequence"/>
</dbReference>
<dbReference type="Gene3D" id="3.60.15.10">
    <property type="entry name" value="Ribonuclease Z/Hydroxyacylglutathione hydrolase-like"/>
    <property type="match status" value="1"/>
</dbReference>
<dbReference type="Pfam" id="PF00753">
    <property type="entry name" value="Lactamase_B"/>
    <property type="match status" value="1"/>
</dbReference>
<keyword evidence="2" id="KW-0378">Hydrolase</keyword>
<dbReference type="InterPro" id="IPR050698">
    <property type="entry name" value="MBL"/>
</dbReference>
<dbReference type="RefSeq" id="WP_153358637.1">
    <property type="nucleotide sequence ID" value="NZ_JAYKOO010000008.1"/>
</dbReference>
<dbReference type="PANTHER" id="PTHR11203:SF37">
    <property type="entry name" value="INTEGRATOR COMPLEX SUBUNIT 11"/>
    <property type="match status" value="1"/>
</dbReference>
<evidence type="ECO:0000313" key="2">
    <source>
        <dbReference type="EMBL" id="MQY49167.1"/>
    </source>
</evidence>
<accession>A0A6A8AH75</accession>
<dbReference type="AlphaFoldDB" id="A0A6A8AH75"/>
<dbReference type="InterPro" id="IPR036866">
    <property type="entry name" value="RibonucZ/Hydroxyglut_hydro"/>
</dbReference>
<evidence type="ECO:0000313" key="3">
    <source>
        <dbReference type="Proteomes" id="UP000435138"/>
    </source>
</evidence>
<comment type="caution">
    <text evidence="2">The sequence shown here is derived from an EMBL/GenBank/DDBJ whole genome shotgun (WGS) entry which is preliminary data.</text>
</comment>
<dbReference type="PANTHER" id="PTHR11203">
    <property type="entry name" value="CLEAVAGE AND POLYADENYLATION SPECIFICITY FACTOR FAMILY MEMBER"/>
    <property type="match status" value="1"/>
</dbReference>
<evidence type="ECO:0000259" key="1">
    <source>
        <dbReference type="SMART" id="SM00849"/>
    </source>
</evidence>
<dbReference type="EMBL" id="WIXI01000050">
    <property type="protein sequence ID" value="MQY49167.1"/>
    <property type="molecule type" value="Genomic_DNA"/>
</dbReference>
<name>A0A6A8AH75_9HYPH</name>
<gene>
    <name evidence="2" type="ORF">GAO09_24320</name>
</gene>
<dbReference type="InterPro" id="IPR001279">
    <property type="entry name" value="Metallo-B-lactamas"/>
</dbReference>
<reference evidence="2 3" key="1">
    <citation type="submission" date="2019-11" db="EMBL/GenBank/DDBJ databases">
        <title>Genome analysis of Rhizobacterium cereale a novel genus and species isolated from maize roots in North Spain.</title>
        <authorList>
            <person name="Menendez E."/>
            <person name="Flores-Felix J.D."/>
            <person name="Ramirez-Bahena M.-H."/>
            <person name="Igual J.M."/>
            <person name="Garcia-Fraile P."/>
            <person name="Peix A."/>
            <person name="Velazquez E."/>
        </authorList>
    </citation>
    <scope>NUCLEOTIDE SEQUENCE [LARGE SCALE GENOMIC DNA]</scope>
    <source>
        <strain evidence="2 3">RZME27</strain>
    </source>
</reference>